<evidence type="ECO:0000256" key="2">
    <source>
        <dbReference type="SAM" id="SignalP"/>
    </source>
</evidence>
<feature type="chain" id="PRO_5039223865" description="L,D-transpeptidase" evidence="2">
    <location>
        <begin position="29"/>
        <end position="184"/>
    </location>
</feature>
<dbReference type="Proteomes" id="UP000199323">
    <property type="component" value="Unassembled WGS sequence"/>
</dbReference>
<sequence>MARIKSSTLVTGLTAGAIVIIAVLAAQAAGSAPDQPAAAARPSSSATKSPSTKPTPKTYPVPADSGTGRRVVYSISGKRVWLVGEAEKVQRTYTVVAGNVAPSKGIHRVFSRRASGIGGDGAQVEHVVLFATTGGINVGFSAATNGSTAPPDPDKKTAAIRETRLDGTALWQIATIGSTVYVVK</sequence>
<evidence type="ECO:0000313" key="4">
    <source>
        <dbReference type="Proteomes" id="UP000199323"/>
    </source>
</evidence>
<feature type="signal peptide" evidence="2">
    <location>
        <begin position="1"/>
        <end position="28"/>
    </location>
</feature>
<name>A0A1I2DHH8_9ACTN</name>
<protein>
    <recommendedName>
        <fullName evidence="5">L,D-transpeptidase</fullName>
    </recommendedName>
</protein>
<reference evidence="3 4" key="1">
    <citation type="submission" date="2016-10" db="EMBL/GenBank/DDBJ databases">
        <authorList>
            <person name="de Groot N.N."/>
        </authorList>
    </citation>
    <scope>NUCLEOTIDE SEQUENCE [LARGE SCALE GENOMIC DNA]</scope>
    <source>
        <strain evidence="3 4">CGMCC 4.3510</strain>
    </source>
</reference>
<proteinExistence type="predicted"/>
<evidence type="ECO:0008006" key="5">
    <source>
        <dbReference type="Google" id="ProtNLM"/>
    </source>
</evidence>
<evidence type="ECO:0000256" key="1">
    <source>
        <dbReference type="SAM" id="MobiDB-lite"/>
    </source>
</evidence>
<dbReference type="EMBL" id="FONG01000005">
    <property type="protein sequence ID" value="SFE79683.1"/>
    <property type="molecule type" value="Genomic_DNA"/>
</dbReference>
<dbReference type="STRING" id="380248.SAMN05216251_105233"/>
<feature type="region of interest" description="Disordered" evidence="1">
    <location>
        <begin position="34"/>
        <end position="64"/>
    </location>
</feature>
<feature type="compositionally biased region" description="Low complexity" evidence="1">
    <location>
        <begin position="34"/>
        <end position="63"/>
    </location>
</feature>
<evidence type="ECO:0000313" key="3">
    <source>
        <dbReference type="EMBL" id="SFE79683.1"/>
    </source>
</evidence>
<keyword evidence="2" id="KW-0732">Signal</keyword>
<gene>
    <name evidence="3" type="ORF">SAMN05216251_105233</name>
</gene>
<dbReference type="OrthoDB" id="5242394at2"/>
<dbReference type="AlphaFoldDB" id="A0A1I2DHH8"/>
<organism evidence="3 4">
    <name type="scientific">Actinacidiphila alni</name>
    <dbReference type="NCBI Taxonomy" id="380248"/>
    <lineage>
        <taxon>Bacteria</taxon>
        <taxon>Bacillati</taxon>
        <taxon>Actinomycetota</taxon>
        <taxon>Actinomycetes</taxon>
        <taxon>Kitasatosporales</taxon>
        <taxon>Streptomycetaceae</taxon>
        <taxon>Actinacidiphila</taxon>
    </lineage>
</organism>
<accession>A0A1I2DHH8</accession>
<keyword evidence="4" id="KW-1185">Reference proteome</keyword>